<dbReference type="Pfam" id="PF25342">
    <property type="entry name" value="GT_PLOD"/>
    <property type="match status" value="1"/>
</dbReference>
<evidence type="ECO:0000256" key="7">
    <source>
        <dbReference type="ARBA" id="ARBA00022896"/>
    </source>
</evidence>
<comment type="subcellular location">
    <subcellularLocation>
        <location evidence="2">Endoplasmic reticulum</location>
    </subcellularLocation>
</comment>
<evidence type="ECO:0000256" key="6">
    <source>
        <dbReference type="ARBA" id="ARBA00022824"/>
    </source>
</evidence>
<dbReference type="InterPro" id="IPR029044">
    <property type="entry name" value="Nucleotide-diphossugar_trans"/>
</dbReference>
<evidence type="ECO:0000256" key="11">
    <source>
        <dbReference type="ARBA" id="ARBA00023180"/>
    </source>
</evidence>
<evidence type="ECO:0000256" key="8">
    <source>
        <dbReference type="ARBA" id="ARBA00022964"/>
    </source>
</evidence>
<dbReference type="GO" id="GO:0031418">
    <property type="term" value="F:L-ascorbic acid binding"/>
    <property type="evidence" value="ECO:0007669"/>
    <property type="project" value="UniProtKB-KW"/>
</dbReference>
<keyword evidence="10" id="KW-0408">Iron</keyword>
<dbReference type="GO" id="GO:0005783">
    <property type="term" value="C:endoplasmic reticulum"/>
    <property type="evidence" value="ECO:0007669"/>
    <property type="project" value="UniProtKB-SubCell"/>
</dbReference>
<comment type="catalytic activity">
    <reaction evidence="12">
        <text>L-lysyl-[collagen] + 2-oxoglutarate + O2 = (5R)-5-hydroxy-L-lysyl-[collagen] + succinate + CO2</text>
        <dbReference type="Rhea" id="RHEA:16569"/>
        <dbReference type="Rhea" id="RHEA-COMP:12751"/>
        <dbReference type="Rhea" id="RHEA-COMP:12752"/>
        <dbReference type="ChEBI" id="CHEBI:15379"/>
        <dbReference type="ChEBI" id="CHEBI:16526"/>
        <dbReference type="ChEBI" id="CHEBI:16810"/>
        <dbReference type="ChEBI" id="CHEBI:29969"/>
        <dbReference type="ChEBI" id="CHEBI:30031"/>
        <dbReference type="ChEBI" id="CHEBI:133442"/>
        <dbReference type="EC" id="1.14.11.4"/>
    </reaction>
</comment>
<protein>
    <recommendedName>
        <fullName evidence="3">procollagen-lysine 5-dioxygenase</fullName>
        <ecNumber evidence="3">1.14.11.4</ecNumber>
    </recommendedName>
</protein>
<gene>
    <name evidence="14" type="ORF">BV898_11961</name>
</gene>
<evidence type="ECO:0000256" key="2">
    <source>
        <dbReference type="ARBA" id="ARBA00004240"/>
    </source>
</evidence>
<comment type="caution">
    <text evidence="14">The sequence shown here is derived from an EMBL/GenBank/DDBJ whole genome shotgun (WGS) entry which is preliminary data.</text>
</comment>
<keyword evidence="4" id="KW-0479">Metal-binding</keyword>
<dbReference type="PANTHER" id="PTHR10730:SF45">
    <property type="entry name" value="PROCOLLAGEN-LYSINE,2-OXOGLUTARATE 5-DIOXYGENASE"/>
    <property type="match status" value="1"/>
</dbReference>
<proteinExistence type="predicted"/>
<dbReference type="PANTHER" id="PTHR10730">
    <property type="entry name" value="PROCOLLAGEN-LYSINE,2-OXOGLUTARATE 5-DIOXYGENASE/GLYCOSYLTRANSFERASE 25 FAMILY MEMBER"/>
    <property type="match status" value="1"/>
</dbReference>
<keyword evidence="11" id="KW-0325">Glycoprotein</keyword>
<dbReference type="PROSITE" id="PS51471">
    <property type="entry name" value="FE2OG_OXY"/>
    <property type="match status" value="1"/>
</dbReference>
<dbReference type="SUPFAM" id="SSF53448">
    <property type="entry name" value="Nucleotide-diphospho-sugar transferases"/>
    <property type="match status" value="1"/>
</dbReference>
<organism evidence="14 15">
    <name type="scientific">Hypsibius exemplaris</name>
    <name type="common">Freshwater tardigrade</name>
    <dbReference type="NCBI Taxonomy" id="2072580"/>
    <lineage>
        <taxon>Eukaryota</taxon>
        <taxon>Metazoa</taxon>
        <taxon>Ecdysozoa</taxon>
        <taxon>Tardigrada</taxon>
        <taxon>Eutardigrada</taxon>
        <taxon>Parachela</taxon>
        <taxon>Hypsibioidea</taxon>
        <taxon>Hypsibiidae</taxon>
        <taxon>Hypsibius</taxon>
    </lineage>
</organism>
<evidence type="ECO:0000256" key="5">
    <source>
        <dbReference type="ARBA" id="ARBA00022729"/>
    </source>
</evidence>
<dbReference type="EMBL" id="MTYJ01000115">
    <property type="protein sequence ID" value="OQV13852.1"/>
    <property type="molecule type" value="Genomic_DNA"/>
</dbReference>
<dbReference type="SMART" id="SM00702">
    <property type="entry name" value="P4Hc"/>
    <property type="match status" value="1"/>
</dbReference>
<dbReference type="AlphaFoldDB" id="A0A1W0WF93"/>
<keyword evidence="9" id="KW-0560">Oxidoreductase</keyword>
<dbReference type="GO" id="GO:0008475">
    <property type="term" value="F:procollagen-lysine 5-dioxygenase activity"/>
    <property type="evidence" value="ECO:0007669"/>
    <property type="project" value="UniProtKB-EC"/>
</dbReference>
<keyword evidence="6" id="KW-0256">Endoplasmic reticulum</keyword>
<reference evidence="15" key="1">
    <citation type="submission" date="2017-01" db="EMBL/GenBank/DDBJ databases">
        <title>Comparative genomics of anhydrobiosis in the tardigrade Hypsibius dujardini.</title>
        <authorList>
            <person name="Yoshida Y."/>
            <person name="Koutsovoulos G."/>
            <person name="Laetsch D."/>
            <person name="Stevens L."/>
            <person name="Kumar S."/>
            <person name="Horikawa D."/>
            <person name="Ishino K."/>
            <person name="Komine S."/>
            <person name="Tomita M."/>
            <person name="Blaxter M."/>
            <person name="Arakawa K."/>
        </authorList>
    </citation>
    <scope>NUCLEOTIDE SEQUENCE [LARGE SCALE GENOMIC DNA]</scope>
    <source>
        <strain evidence="15">Z151</strain>
    </source>
</reference>
<evidence type="ECO:0000256" key="10">
    <source>
        <dbReference type="ARBA" id="ARBA00023004"/>
    </source>
</evidence>
<dbReference type="OrthoDB" id="69177at2759"/>
<dbReference type="GO" id="GO:0005506">
    <property type="term" value="F:iron ion binding"/>
    <property type="evidence" value="ECO:0007669"/>
    <property type="project" value="InterPro"/>
</dbReference>
<dbReference type="InterPro" id="IPR057589">
    <property type="entry name" value="GT_PLOD"/>
</dbReference>
<dbReference type="EC" id="1.14.11.4" evidence="3"/>
<keyword evidence="15" id="KW-1185">Reference proteome</keyword>
<evidence type="ECO:0000256" key="9">
    <source>
        <dbReference type="ARBA" id="ARBA00023002"/>
    </source>
</evidence>
<evidence type="ECO:0000256" key="1">
    <source>
        <dbReference type="ARBA" id="ARBA00001961"/>
    </source>
</evidence>
<dbReference type="InterPro" id="IPR050757">
    <property type="entry name" value="Collagen_mod_GT25"/>
</dbReference>
<evidence type="ECO:0000256" key="3">
    <source>
        <dbReference type="ARBA" id="ARBA00012264"/>
    </source>
</evidence>
<evidence type="ECO:0000313" key="14">
    <source>
        <dbReference type="EMBL" id="OQV13852.1"/>
    </source>
</evidence>
<evidence type="ECO:0000313" key="15">
    <source>
        <dbReference type="Proteomes" id="UP000192578"/>
    </source>
</evidence>
<dbReference type="InterPro" id="IPR005123">
    <property type="entry name" value="Oxoglu/Fe-dep_dioxygenase_dom"/>
</dbReference>
<evidence type="ECO:0000259" key="13">
    <source>
        <dbReference type="PROSITE" id="PS51471"/>
    </source>
</evidence>
<dbReference type="Gene3D" id="2.60.120.620">
    <property type="entry name" value="q2cbj1_9rhob like domain"/>
    <property type="match status" value="1"/>
</dbReference>
<dbReference type="InterPro" id="IPR006620">
    <property type="entry name" value="Pro_4_hyd_alph"/>
</dbReference>
<comment type="cofactor">
    <cofactor evidence="1">
        <name>L-ascorbate</name>
        <dbReference type="ChEBI" id="CHEBI:38290"/>
    </cofactor>
</comment>
<evidence type="ECO:0000256" key="4">
    <source>
        <dbReference type="ARBA" id="ARBA00022723"/>
    </source>
</evidence>
<dbReference type="Pfam" id="PF03171">
    <property type="entry name" value="2OG-FeII_Oxy"/>
    <property type="match status" value="1"/>
</dbReference>
<name>A0A1W0WF93_HYPEX</name>
<accession>A0A1W0WF93</accession>
<evidence type="ECO:0000256" key="12">
    <source>
        <dbReference type="ARBA" id="ARBA00047930"/>
    </source>
</evidence>
<dbReference type="InterPro" id="IPR044861">
    <property type="entry name" value="IPNS-like_FE2OG_OXY"/>
</dbReference>
<keyword evidence="7" id="KW-0847">Vitamin C</keyword>
<keyword evidence="5" id="KW-0732">Signal</keyword>
<dbReference type="Proteomes" id="UP000192578">
    <property type="component" value="Unassembled WGS sequence"/>
</dbReference>
<keyword evidence="8" id="KW-0223">Dioxygenase</keyword>
<sequence length="759" mass="86781">MVDLGAVLISQQPAFCPHFRWGYKERLFRASGRRMRLLHVLAFVLLIGIAVCKNESKNKLVVVTVASNATDGYLRFLRSANLYGYSVEVLGMGQPWLGGDVKRYAGGGYKINLLKKYMENHKDDSKTIYLFTDSYDVIFTASAKTLVKKYLEMKARVVFTAERFCWPDSSLSNSYPPVMGSSKYLNSGGFIGTGQSIYEMLTVRDIADTDDDQLYYTQLYLDPDMRNDLGIKLDYENQIFQALFGSEADVKIRAREDEVKEFYLFNAEHNTEPCVLHGNGLAKDTLNSMANYLAGSRTKTDCLICSENNFKIADLPTPPTLQLGIFIERPTPFLPEFFARILAQDYPKEHIHLFIHNREAYHKQHVADFLEHTSSYASITVKGHDSAISEAEARSLGISECLSHACDYYLSVDSEATLTQPMAITLLMELNRTLLAPMMVRPGKMWSNFWGALSDEGFYSRSEDYGEILDNSKRGIWNVPYVSTIYMIRSDVLKSGQVPSFEVQGIADLDVVWAKSLRDKGTFMYVSNVHHYGHLVNPDSYDTSLIRPEYYQLADNRLEWEYRYIHEDFEAMKDPDTVIQQPCPDVYWFPLVTPAFCNDTIAIMEHFGQWSNGANNDKRLPGGYENVPTRDIHMKQVGLERQWMLFLKDYIRLIQEKVFTGYFHNPPVSLMNFVVRYRPDEQPALRPHHDASTYTINIALNNPHVDYEGGGCRFVRQNCSITNTRAGWTLMHPGRLTHFHEGLPVTSGTRYIMISFVDP</sequence>
<feature type="domain" description="Fe2OG dioxygenase" evidence="13">
    <location>
        <begin position="666"/>
        <end position="759"/>
    </location>
</feature>